<keyword evidence="2" id="KW-1185">Reference proteome</keyword>
<dbReference type="EMBL" id="JAPFFF010000023">
    <property type="protein sequence ID" value="KAK8852489.1"/>
    <property type="molecule type" value="Genomic_DNA"/>
</dbReference>
<comment type="caution">
    <text evidence="1">The sequence shown here is derived from an EMBL/GenBank/DDBJ whole genome shotgun (WGS) entry which is preliminary data.</text>
</comment>
<dbReference type="Proteomes" id="UP001470230">
    <property type="component" value="Unassembled WGS sequence"/>
</dbReference>
<evidence type="ECO:0008006" key="3">
    <source>
        <dbReference type="Google" id="ProtNLM"/>
    </source>
</evidence>
<evidence type="ECO:0000313" key="1">
    <source>
        <dbReference type="EMBL" id="KAK8852489.1"/>
    </source>
</evidence>
<name>A0ABR2HVA4_9EUKA</name>
<sequence length="310" mass="34525">MSSSSEQKEAVPFSFLPPYEDFVNQINSLFTPQVICGAKFNYVLNHQIKNDKLDVSIQSASEFLLQPLIIQIDNYGRPISGSSQEWSTSLSANVTNYGGATIHLSNNGVLFNILGAPSPFLIGDFKCMYGGGKASGLISVNARQQISNINARFQMNKFEVPYFTEATAIFGSIKRALGFRFQYEPNGQNCYQILGRLCTKRLILQSDLSFIEDIRENALVSVSIRKTASRGLNFGAQFKISKNLDKEFNLGWDFKIGKSRVHSFASTNKIISSSLRRDITNDLFFDVSATLDHNTNDVILGFGLTFNSEK</sequence>
<accession>A0ABR2HVA4</accession>
<reference evidence="1 2" key="1">
    <citation type="submission" date="2024-04" db="EMBL/GenBank/DDBJ databases">
        <title>Tritrichomonas musculus Genome.</title>
        <authorList>
            <person name="Alves-Ferreira E."/>
            <person name="Grigg M."/>
            <person name="Lorenzi H."/>
            <person name="Galac M."/>
        </authorList>
    </citation>
    <scope>NUCLEOTIDE SEQUENCE [LARGE SCALE GENOMIC DNA]</scope>
    <source>
        <strain evidence="1 2">EAF2021</strain>
    </source>
</reference>
<evidence type="ECO:0000313" key="2">
    <source>
        <dbReference type="Proteomes" id="UP001470230"/>
    </source>
</evidence>
<proteinExistence type="predicted"/>
<dbReference type="InterPro" id="IPR023614">
    <property type="entry name" value="Porin_dom_sf"/>
</dbReference>
<organism evidence="1 2">
    <name type="scientific">Tritrichomonas musculus</name>
    <dbReference type="NCBI Taxonomy" id="1915356"/>
    <lineage>
        <taxon>Eukaryota</taxon>
        <taxon>Metamonada</taxon>
        <taxon>Parabasalia</taxon>
        <taxon>Tritrichomonadida</taxon>
        <taxon>Tritrichomonadidae</taxon>
        <taxon>Tritrichomonas</taxon>
    </lineage>
</organism>
<gene>
    <name evidence="1" type="ORF">M9Y10_017465</name>
</gene>
<protein>
    <recommendedName>
        <fullName evidence="3">Mitochondrial import receptor subunit TOM40</fullName>
    </recommendedName>
</protein>
<dbReference type="Gene3D" id="2.40.160.10">
    <property type="entry name" value="Porin"/>
    <property type="match status" value="1"/>
</dbReference>